<dbReference type="InterPro" id="IPR003778">
    <property type="entry name" value="CT_A_B"/>
</dbReference>
<feature type="domain" description="Carboxyltransferase" evidence="4">
    <location>
        <begin position="26"/>
        <end position="291"/>
    </location>
</feature>
<dbReference type="PANTHER" id="PTHR43309:SF3">
    <property type="entry name" value="5-OXOPROLINASE SUBUNIT C"/>
    <property type="match status" value="1"/>
</dbReference>
<evidence type="ECO:0000256" key="2">
    <source>
        <dbReference type="ARBA" id="ARBA00022801"/>
    </source>
</evidence>
<dbReference type="NCBIfam" id="TIGR00724">
    <property type="entry name" value="urea_amlyse_rel"/>
    <property type="match status" value="1"/>
</dbReference>
<proteinExistence type="predicted"/>
<name>A0A419IC39_9PSEU</name>
<dbReference type="PANTHER" id="PTHR43309">
    <property type="entry name" value="5-OXOPROLINASE SUBUNIT C"/>
    <property type="match status" value="1"/>
</dbReference>
<keyword evidence="6" id="KW-1185">Reference proteome</keyword>
<dbReference type="OrthoDB" id="9768696at2"/>
<dbReference type="RefSeq" id="WP_120021346.1">
    <property type="nucleotide sequence ID" value="NZ_QZFV01000009.1"/>
</dbReference>
<dbReference type="InterPro" id="IPR052708">
    <property type="entry name" value="PxpC"/>
</dbReference>
<gene>
    <name evidence="5" type="ORF">D5S19_00470</name>
</gene>
<dbReference type="SUPFAM" id="SSF50891">
    <property type="entry name" value="Cyclophilin-like"/>
    <property type="match status" value="1"/>
</dbReference>
<evidence type="ECO:0000259" key="4">
    <source>
        <dbReference type="SMART" id="SM00797"/>
    </source>
</evidence>
<keyword evidence="1" id="KW-0547">Nucleotide-binding</keyword>
<dbReference type="AlphaFoldDB" id="A0A419IC39"/>
<reference evidence="5 6" key="1">
    <citation type="submission" date="2018-09" db="EMBL/GenBank/DDBJ databases">
        <title>YIM PH 21725 draft genome.</title>
        <authorList>
            <person name="Miao C."/>
        </authorList>
    </citation>
    <scope>NUCLEOTIDE SEQUENCE [LARGE SCALE GENOMIC DNA]</scope>
    <source>
        <strain evidence="6">YIM PH21725</strain>
    </source>
</reference>
<comment type="caution">
    <text evidence="5">The sequence shown here is derived from an EMBL/GenBank/DDBJ whole genome shotgun (WGS) entry which is preliminary data.</text>
</comment>
<evidence type="ECO:0000313" key="5">
    <source>
        <dbReference type="EMBL" id="RJQ92481.1"/>
    </source>
</evidence>
<dbReference type="GO" id="GO:0016740">
    <property type="term" value="F:transferase activity"/>
    <property type="evidence" value="ECO:0007669"/>
    <property type="project" value="UniProtKB-KW"/>
</dbReference>
<dbReference type="Gene3D" id="2.40.100.10">
    <property type="entry name" value="Cyclophilin-like"/>
    <property type="match status" value="1"/>
</dbReference>
<evidence type="ECO:0000313" key="6">
    <source>
        <dbReference type="Proteomes" id="UP000285112"/>
    </source>
</evidence>
<protein>
    <submittedName>
        <fullName evidence="5">Biotin-dependent carboxyltransferase</fullName>
    </submittedName>
</protein>
<keyword evidence="5" id="KW-0808">Transferase</keyword>
<evidence type="ECO:0000256" key="3">
    <source>
        <dbReference type="ARBA" id="ARBA00022840"/>
    </source>
</evidence>
<dbReference type="EMBL" id="QZFV01000009">
    <property type="protein sequence ID" value="RJQ92481.1"/>
    <property type="molecule type" value="Genomic_DNA"/>
</dbReference>
<keyword evidence="2" id="KW-0378">Hydrolase</keyword>
<dbReference type="Proteomes" id="UP000285112">
    <property type="component" value="Unassembled WGS sequence"/>
</dbReference>
<keyword evidence="3" id="KW-0067">ATP-binding</keyword>
<dbReference type="InterPro" id="IPR029000">
    <property type="entry name" value="Cyclophilin-like_dom_sf"/>
</dbReference>
<dbReference type="Pfam" id="PF02626">
    <property type="entry name" value="CT_A_B"/>
    <property type="match status" value="1"/>
</dbReference>
<dbReference type="GO" id="GO:0005524">
    <property type="term" value="F:ATP binding"/>
    <property type="evidence" value="ECO:0007669"/>
    <property type="project" value="UniProtKB-KW"/>
</dbReference>
<dbReference type="SMART" id="SM00797">
    <property type="entry name" value="AHS2"/>
    <property type="match status" value="1"/>
</dbReference>
<accession>A0A419IC39</accession>
<sequence>MTGKAEILDPGPFATVQDLGRTGYAAVGVGRSGAADRGALKLANRLVGNPETHAALEVTLGGLRMRVSEHSTVAVTGAEVPVQAGGRAGATYAPIMLRPGEELRLGTAERGMRSYVAVRGGFDVPPVLGARATDTLGRLGPPPLTAGVSLPIGRLVHGWPTADFAPRPPWIEEPLLRLEPGPRLDWFTDYALSTLASTAYTVTSDLDRVGVRLSGPALTRVRHGELAPEAAMPGALQVPPSGVLILFLADHPVTGGYPVAAVVPEPDLDLAAQLRPGQRVRFTLRGRTLAA</sequence>
<organism evidence="5 6">
    <name type="scientific">Amycolatopsis panacis</name>
    <dbReference type="NCBI Taxonomy" id="2340917"/>
    <lineage>
        <taxon>Bacteria</taxon>
        <taxon>Bacillati</taxon>
        <taxon>Actinomycetota</taxon>
        <taxon>Actinomycetes</taxon>
        <taxon>Pseudonocardiales</taxon>
        <taxon>Pseudonocardiaceae</taxon>
        <taxon>Amycolatopsis</taxon>
    </lineage>
</organism>
<evidence type="ECO:0000256" key="1">
    <source>
        <dbReference type="ARBA" id="ARBA00022741"/>
    </source>
</evidence>
<dbReference type="GO" id="GO:0016787">
    <property type="term" value="F:hydrolase activity"/>
    <property type="evidence" value="ECO:0007669"/>
    <property type="project" value="UniProtKB-KW"/>
</dbReference>